<name>A0A1I7KM69_9GAMM</name>
<evidence type="ECO:0000313" key="2">
    <source>
        <dbReference type="Proteomes" id="UP000242496"/>
    </source>
</evidence>
<dbReference type="Proteomes" id="UP000242496">
    <property type="component" value="Unassembled WGS sequence"/>
</dbReference>
<protein>
    <submittedName>
        <fullName evidence="1">Uncharacterized protein</fullName>
    </submittedName>
</protein>
<organism evidence="1 2">
    <name type="scientific">Xenorhabdus koppenhoeferi</name>
    <dbReference type="NCBI Taxonomy" id="351659"/>
    <lineage>
        <taxon>Bacteria</taxon>
        <taxon>Pseudomonadati</taxon>
        <taxon>Pseudomonadota</taxon>
        <taxon>Gammaproteobacteria</taxon>
        <taxon>Enterobacterales</taxon>
        <taxon>Morganellaceae</taxon>
        <taxon>Xenorhabdus</taxon>
    </lineage>
</organism>
<dbReference type="OrthoDB" id="6477159at2"/>
<accession>A0A1I7KM69</accession>
<evidence type="ECO:0000313" key="1">
    <source>
        <dbReference type="EMBL" id="SFU98522.1"/>
    </source>
</evidence>
<dbReference type="STRING" id="351659.SAMN05421784_1784"/>
<reference evidence="2" key="1">
    <citation type="submission" date="2016-10" db="EMBL/GenBank/DDBJ databases">
        <authorList>
            <person name="Varghese N."/>
            <person name="Submissions S."/>
        </authorList>
    </citation>
    <scope>NUCLEOTIDE SEQUENCE [LARGE SCALE GENOMIC DNA]</scope>
    <source>
        <strain evidence="2">DSM 18168</strain>
    </source>
</reference>
<gene>
    <name evidence="1" type="ORF">SAMN05421784_1784</name>
</gene>
<dbReference type="EMBL" id="FPBJ01000078">
    <property type="protein sequence ID" value="SFU98522.1"/>
    <property type="molecule type" value="Genomic_DNA"/>
</dbReference>
<dbReference type="RefSeq" id="WP_092554426.1">
    <property type="nucleotide sequence ID" value="NZ_CAWRBG010000006.1"/>
</dbReference>
<proteinExistence type="predicted"/>
<dbReference type="AlphaFoldDB" id="A0A1I7KM69"/>
<keyword evidence="2" id="KW-1185">Reference proteome</keyword>
<sequence length="74" mass="8681">MAKGKRSKTQQQFEGMTIPYLFQIKEGSTNDYVNSKKFIEPYSTNDGNVLMPLNRSMRRYAKKMKIEIKEVNND</sequence>